<evidence type="ECO:0000313" key="2">
    <source>
        <dbReference type="Proteomes" id="UP000572635"/>
    </source>
</evidence>
<dbReference type="RefSeq" id="WP_184399579.1">
    <property type="nucleotide sequence ID" value="NZ_BAAAJD010000169.1"/>
</dbReference>
<dbReference type="Proteomes" id="UP000572635">
    <property type="component" value="Unassembled WGS sequence"/>
</dbReference>
<comment type="caution">
    <text evidence="1">The sequence shown here is derived from an EMBL/GenBank/DDBJ whole genome shotgun (WGS) entry which is preliminary data.</text>
</comment>
<dbReference type="AlphaFoldDB" id="A0A7W8VHJ0"/>
<accession>A0A7W8VHJ0</accession>
<name>A0A7W8VHJ0_9ACTN</name>
<reference evidence="1 2" key="1">
    <citation type="submission" date="2020-08" db="EMBL/GenBank/DDBJ databases">
        <title>Sequencing the genomes of 1000 actinobacteria strains.</title>
        <authorList>
            <person name="Klenk H.-P."/>
        </authorList>
    </citation>
    <scope>NUCLEOTIDE SEQUENCE [LARGE SCALE GENOMIC DNA]</scope>
    <source>
        <strain evidence="1 2">DSM 44551</strain>
    </source>
</reference>
<evidence type="ECO:0000313" key="1">
    <source>
        <dbReference type="EMBL" id="MBB5436225.1"/>
    </source>
</evidence>
<organism evidence="1 2">
    <name type="scientific">Nocardiopsis composta</name>
    <dbReference type="NCBI Taxonomy" id="157465"/>
    <lineage>
        <taxon>Bacteria</taxon>
        <taxon>Bacillati</taxon>
        <taxon>Actinomycetota</taxon>
        <taxon>Actinomycetes</taxon>
        <taxon>Streptosporangiales</taxon>
        <taxon>Nocardiopsidaceae</taxon>
        <taxon>Nocardiopsis</taxon>
    </lineage>
</organism>
<dbReference type="Gene3D" id="3.20.20.80">
    <property type="entry name" value="Glycosidases"/>
    <property type="match status" value="1"/>
</dbReference>
<keyword evidence="2" id="KW-1185">Reference proteome</keyword>
<sequence length="262" mass="28961">MVAPPAVRARPGAPADGATSWDFSALDEFVDDFLEATEGRPVVANLATIPTWMFETPEPVPYGDDPEEAQWGYEQGREFRDPTLAQVAEYFERVARWYLAGGFQDEYGRWHESGRRHRFSHWEVLCEPDVGHELSPETETHINEIGTFTPDLLNPDPRVPDGYWALSGAVGAYRWSHFAEIGIDLVGFAEFMAYPGMVPGVGLLDWETGAPTPATGRRSCSSTTSARVTPWWRRRRGRRRCPTAGCTGAASPPLTGAAPCSS</sequence>
<dbReference type="EMBL" id="JACHDB010000002">
    <property type="protein sequence ID" value="MBB5436225.1"/>
    <property type="molecule type" value="Genomic_DNA"/>
</dbReference>
<protein>
    <submittedName>
        <fullName evidence="1">Uncharacterized protein</fullName>
    </submittedName>
</protein>
<proteinExistence type="predicted"/>
<gene>
    <name evidence="1" type="ORF">HDA36_006373</name>
</gene>